<feature type="signal peptide" evidence="1">
    <location>
        <begin position="1"/>
        <end position="19"/>
    </location>
</feature>
<dbReference type="Proteomes" id="UP000729357">
    <property type="component" value="Unassembled WGS sequence"/>
</dbReference>
<accession>A0A9P8K130</accession>
<gene>
    <name evidence="2" type="ORF">KCU76_g1325</name>
    <name evidence="3" type="ORF">KCU98_g2017</name>
</gene>
<reference evidence="3" key="1">
    <citation type="journal article" date="2021" name="J Fungi (Basel)">
        <title>Virulence traits and population genomics of the black yeast Aureobasidium melanogenum.</title>
        <authorList>
            <person name="Cernosa A."/>
            <person name="Sun X."/>
            <person name="Gostincar C."/>
            <person name="Fang C."/>
            <person name="Gunde-Cimerman N."/>
            <person name="Song Z."/>
        </authorList>
    </citation>
    <scope>NUCLEOTIDE SEQUENCE</scope>
    <source>
        <strain evidence="3">EXF-9298</strain>
        <strain evidence="2">EXF-9911</strain>
    </source>
</reference>
<keyword evidence="1" id="KW-0732">Signal</keyword>
<dbReference type="EMBL" id="JAHFXS010000094">
    <property type="protein sequence ID" value="KAG9989266.1"/>
    <property type="molecule type" value="Genomic_DNA"/>
</dbReference>
<evidence type="ECO:0000313" key="3">
    <source>
        <dbReference type="EMBL" id="KAG9989266.1"/>
    </source>
</evidence>
<dbReference type="Proteomes" id="UP000779574">
    <property type="component" value="Unassembled WGS sequence"/>
</dbReference>
<proteinExistence type="predicted"/>
<protein>
    <submittedName>
        <fullName evidence="3">Uncharacterized protein</fullName>
    </submittedName>
</protein>
<dbReference type="AlphaFoldDB" id="A0A9P8K130"/>
<sequence length="94" mass="10107">MTVGSVIESIAIALLVTLAKYDEKCAIDNGELYTNAYDWSRLHKASDKSPVLVDKQVIGGGPTNTITSCQGSTIKWMIDANKISDLNVKGTGFN</sequence>
<evidence type="ECO:0000313" key="2">
    <source>
        <dbReference type="EMBL" id="KAG9699668.1"/>
    </source>
</evidence>
<evidence type="ECO:0000313" key="4">
    <source>
        <dbReference type="Proteomes" id="UP000729357"/>
    </source>
</evidence>
<organism evidence="3 4">
    <name type="scientific">Aureobasidium melanogenum</name>
    <name type="common">Aureobasidium pullulans var. melanogenum</name>
    <dbReference type="NCBI Taxonomy" id="46634"/>
    <lineage>
        <taxon>Eukaryota</taxon>
        <taxon>Fungi</taxon>
        <taxon>Dikarya</taxon>
        <taxon>Ascomycota</taxon>
        <taxon>Pezizomycotina</taxon>
        <taxon>Dothideomycetes</taxon>
        <taxon>Dothideomycetidae</taxon>
        <taxon>Dothideales</taxon>
        <taxon>Saccotheciaceae</taxon>
        <taxon>Aureobasidium</taxon>
    </lineage>
</organism>
<dbReference type="EMBL" id="JAHFXF010000029">
    <property type="protein sequence ID" value="KAG9699668.1"/>
    <property type="molecule type" value="Genomic_DNA"/>
</dbReference>
<feature type="non-terminal residue" evidence="3">
    <location>
        <position position="94"/>
    </location>
</feature>
<name>A0A9P8K130_AURME</name>
<reference evidence="3" key="2">
    <citation type="submission" date="2021-08" db="EMBL/GenBank/DDBJ databases">
        <authorList>
            <person name="Gostincar C."/>
            <person name="Sun X."/>
            <person name="Song Z."/>
            <person name="Gunde-Cimerman N."/>
        </authorList>
    </citation>
    <scope>NUCLEOTIDE SEQUENCE</scope>
    <source>
        <strain evidence="3">EXF-9298</strain>
        <strain evidence="2">EXF-9911</strain>
    </source>
</reference>
<evidence type="ECO:0000256" key="1">
    <source>
        <dbReference type="SAM" id="SignalP"/>
    </source>
</evidence>
<comment type="caution">
    <text evidence="3">The sequence shown here is derived from an EMBL/GenBank/DDBJ whole genome shotgun (WGS) entry which is preliminary data.</text>
</comment>
<keyword evidence="4" id="KW-1185">Reference proteome</keyword>
<feature type="chain" id="PRO_5043273482" evidence="1">
    <location>
        <begin position="20"/>
        <end position="94"/>
    </location>
</feature>